<organism evidence="5 6">
    <name type="scientific">Drancourtella massiliensis</name>
    <dbReference type="NCBI Taxonomy" id="1632013"/>
    <lineage>
        <taxon>Bacteria</taxon>
        <taxon>Bacillati</taxon>
        <taxon>Bacillota</taxon>
        <taxon>Clostridia</taxon>
        <taxon>Eubacteriales</taxon>
        <taxon>Oscillospiraceae</taxon>
        <taxon>Drancourtella</taxon>
    </lineage>
</organism>
<evidence type="ECO:0000313" key="6">
    <source>
        <dbReference type="Proteomes" id="UP000775686"/>
    </source>
</evidence>
<dbReference type="InterPro" id="IPR029044">
    <property type="entry name" value="Nucleotide-diphossugar_trans"/>
</dbReference>
<dbReference type="Proteomes" id="UP000775686">
    <property type="component" value="Unassembled WGS sequence"/>
</dbReference>
<evidence type="ECO:0000259" key="4">
    <source>
        <dbReference type="Pfam" id="PF00535"/>
    </source>
</evidence>
<feature type="domain" description="Glycosyltransferase 2-like" evidence="4">
    <location>
        <begin position="6"/>
        <end position="112"/>
    </location>
</feature>
<protein>
    <submittedName>
        <fullName evidence="5">Glycosyltransferase</fullName>
    </submittedName>
</protein>
<dbReference type="EMBL" id="JACJKH010000013">
    <property type="protein sequence ID" value="MBM6744345.1"/>
    <property type="molecule type" value="Genomic_DNA"/>
</dbReference>
<evidence type="ECO:0000256" key="2">
    <source>
        <dbReference type="ARBA" id="ARBA00022676"/>
    </source>
</evidence>
<reference evidence="5 6" key="1">
    <citation type="journal article" date="2021" name="Sci. Rep.">
        <title>The distribution of antibiotic resistance genes in chicken gut microbiota commensals.</title>
        <authorList>
            <person name="Juricova H."/>
            <person name="Matiasovicova J."/>
            <person name="Kubasova T."/>
            <person name="Cejkova D."/>
            <person name="Rychlik I."/>
        </authorList>
    </citation>
    <scope>NUCLEOTIDE SEQUENCE [LARGE SCALE GENOMIC DNA]</scope>
    <source>
        <strain evidence="5 6">An770</strain>
    </source>
</reference>
<comment type="caution">
    <text evidence="5">The sequence shown here is derived from an EMBL/GenBank/DDBJ whole genome shotgun (WGS) entry which is preliminary data.</text>
</comment>
<keyword evidence="3" id="KW-0808">Transferase</keyword>
<evidence type="ECO:0000256" key="3">
    <source>
        <dbReference type="ARBA" id="ARBA00022679"/>
    </source>
</evidence>
<dbReference type="Gene3D" id="3.90.550.10">
    <property type="entry name" value="Spore Coat Polysaccharide Biosynthesis Protein SpsA, Chain A"/>
    <property type="match status" value="1"/>
</dbReference>
<dbReference type="PANTHER" id="PTHR43685:SF5">
    <property type="entry name" value="GLYCOSYLTRANSFERASE EPSE-RELATED"/>
    <property type="match status" value="1"/>
</dbReference>
<evidence type="ECO:0000313" key="5">
    <source>
        <dbReference type="EMBL" id="MBM6744345.1"/>
    </source>
</evidence>
<name>A0ABS2EH84_9FIRM</name>
<dbReference type="PANTHER" id="PTHR43685">
    <property type="entry name" value="GLYCOSYLTRANSFERASE"/>
    <property type="match status" value="1"/>
</dbReference>
<evidence type="ECO:0000256" key="1">
    <source>
        <dbReference type="ARBA" id="ARBA00006739"/>
    </source>
</evidence>
<proteinExistence type="inferred from homology"/>
<sequence length="307" mass="35516">MYNIEVLMSSYNGEKFISEQLNSIFNQKECNVHVLVRDDGSTDSTLSILEDYANRYNLDYYSGENLKPAKSFMHLVKHCNIADFYAFADQDDIWYPDKLIRAISVIKNSEVDNLPIAYCSNLTPVYDSQHIICEKLLGEKIADEYTEILSRSSDIFGCTMVWNRDLQTLLTSIGTPNMQPMHDYWVALIASCYGRLIYDKIPSIMYRQHEDNKVGAGLSELNNWKGRLSWIFKKTKESSADIANEMIKVMKNCSLPCPQSYVEYTHVMAKYKVNFFNKFRYLKIADMRAMSFKQKCFHVILTLTGSL</sequence>
<dbReference type="RefSeq" id="WP_204864127.1">
    <property type="nucleotide sequence ID" value="NZ_JACJKH010000013.1"/>
</dbReference>
<keyword evidence="2" id="KW-0328">Glycosyltransferase</keyword>
<accession>A0ABS2EH84</accession>
<comment type="similarity">
    <text evidence="1">Belongs to the glycosyltransferase 2 family.</text>
</comment>
<keyword evidence="6" id="KW-1185">Reference proteome</keyword>
<gene>
    <name evidence="5" type="ORF">H6A32_08495</name>
</gene>
<dbReference type="Pfam" id="PF00535">
    <property type="entry name" value="Glycos_transf_2"/>
    <property type="match status" value="1"/>
</dbReference>
<dbReference type="InterPro" id="IPR050834">
    <property type="entry name" value="Glycosyltransf_2"/>
</dbReference>
<dbReference type="SUPFAM" id="SSF53448">
    <property type="entry name" value="Nucleotide-diphospho-sugar transferases"/>
    <property type="match status" value="1"/>
</dbReference>
<dbReference type="InterPro" id="IPR001173">
    <property type="entry name" value="Glyco_trans_2-like"/>
</dbReference>